<evidence type="ECO:0000256" key="4">
    <source>
        <dbReference type="ARBA" id="ARBA00023163"/>
    </source>
</evidence>
<gene>
    <name evidence="6" type="ORF">QWI16_05100</name>
</gene>
<dbReference type="Pfam" id="PF08220">
    <property type="entry name" value="HTH_DeoR"/>
    <property type="match status" value="1"/>
</dbReference>
<dbReference type="Proteomes" id="UP001168380">
    <property type="component" value="Unassembled WGS sequence"/>
</dbReference>
<name>A0ABT8TBQ9_9GAMM</name>
<feature type="domain" description="HTH deoR-type" evidence="5">
    <location>
        <begin position="3"/>
        <end position="58"/>
    </location>
</feature>
<protein>
    <submittedName>
        <fullName evidence="6">DeoR/GlpR family DNA-binding transcription regulator</fullName>
    </submittedName>
</protein>
<dbReference type="RefSeq" id="WP_302711673.1">
    <property type="nucleotide sequence ID" value="NZ_JAULRT010000035.1"/>
</dbReference>
<evidence type="ECO:0000313" key="7">
    <source>
        <dbReference type="Proteomes" id="UP001168380"/>
    </source>
</evidence>
<accession>A0ABT8TBQ9</accession>
<dbReference type="Pfam" id="PF00455">
    <property type="entry name" value="DeoRC"/>
    <property type="match status" value="1"/>
</dbReference>
<evidence type="ECO:0000259" key="5">
    <source>
        <dbReference type="PROSITE" id="PS51000"/>
    </source>
</evidence>
<dbReference type="PRINTS" id="PR00037">
    <property type="entry name" value="HTHLACR"/>
</dbReference>
<dbReference type="PROSITE" id="PS51000">
    <property type="entry name" value="HTH_DEOR_2"/>
    <property type="match status" value="1"/>
</dbReference>
<dbReference type="InterPro" id="IPR037171">
    <property type="entry name" value="NagB/RpiA_transferase-like"/>
</dbReference>
<dbReference type="SUPFAM" id="SSF46785">
    <property type="entry name" value="Winged helix' DNA-binding domain"/>
    <property type="match status" value="1"/>
</dbReference>
<sequence length="251" mass="27563">MLTAERQHWILEQLDLNGRVYAASAAEALGVSEDTIRRDLNKMAQLQQLRRVHGGALPLEQTTPDYIDRVDNTDSQKEAFARAAIGYLQAGQTILLDSGESCRQLARQLPQELPLTVVTGCPLIMLELARHPRVEVIALGGRFFKPALRTLGVGAAESLKTMRLDISFFGVFALHLQHGLSVNYVEEAEIMRVIVAQSDRTIVMGRSDALNKVAHHHITPARTLDAIISDADIEPGLKAKFAELGVEVVAV</sequence>
<evidence type="ECO:0000256" key="1">
    <source>
        <dbReference type="ARBA" id="ARBA00022491"/>
    </source>
</evidence>
<keyword evidence="4" id="KW-0804">Transcription</keyword>
<dbReference type="SUPFAM" id="SSF100950">
    <property type="entry name" value="NagB/RpiA/CoA transferase-like"/>
    <property type="match status" value="1"/>
</dbReference>
<keyword evidence="1" id="KW-0678">Repressor</keyword>
<proteinExistence type="predicted"/>
<dbReference type="SMART" id="SM00420">
    <property type="entry name" value="HTH_DEOR"/>
    <property type="match status" value="1"/>
</dbReference>
<organism evidence="6 7">
    <name type="scientific">Gilvimarinus algae</name>
    <dbReference type="NCBI Taxonomy" id="3058037"/>
    <lineage>
        <taxon>Bacteria</taxon>
        <taxon>Pseudomonadati</taxon>
        <taxon>Pseudomonadota</taxon>
        <taxon>Gammaproteobacteria</taxon>
        <taxon>Cellvibrionales</taxon>
        <taxon>Cellvibrionaceae</taxon>
        <taxon>Gilvimarinus</taxon>
    </lineage>
</organism>
<keyword evidence="3 6" id="KW-0238">DNA-binding</keyword>
<keyword evidence="7" id="KW-1185">Reference proteome</keyword>
<dbReference type="PANTHER" id="PTHR30363">
    <property type="entry name" value="HTH-TYPE TRANSCRIPTIONAL REGULATOR SRLR-RELATED"/>
    <property type="match status" value="1"/>
</dbReference>
<evidence type="ECO:0000256" key="3">
    <source>
        <dbReference type="ARBA" id="ARBA00023125"/>
    </source>
</evidence>
<reference evidence="6" key="1">
    <citation type="submission" date="2023-07" db="EMBL/GenBank/DDBJ databases">
        <title>Gilvimarinus algae sp. nov., isolated from the surface of Kelp.</title>
        <authorList>
            <person name="Sun Y.Y."/>
            <person name="Gong Y."/>
            <person name="Du Z.J."/>
        </authorList>
    </citation>
    <scope>NUCLEOTIDE SEQUENCE</scope>
    <source>
        <strain evidence="6">SDUM040014</strain>
    </source>
</reference>
<dbReference type="PANTHER" id="PTHR30363:SF4">
    <property type="entry name" value="GLYCEROL-3-PHOSPHATE REGULON REPRESSOR"/>
    <property type="match status" value="1"/>
</dbReference>
<dbReference type="PROSITE" id="PS00894">
    <property type="entry name" value="HTH_DEOR_1"/>
    <property type="match status" value="1"/>
</dbReference>
<evidence type="ECO:0000313" key="6">
    <source>
        <dbReference type="EMBL" id="MDO3381541.1"/>
    </source>
</evidence>
<dbReference type="InterPro" id="IPR050313">
    <property type="entry name" value="Carb_Metab_HTH_regulators"/>
</dbReference>
<dbReference type="InterPro" id="IPR018356">
    <property type="entry name" value="Tscrpt_reg_HTH_DeoR_CS"/>
</dbReference>
<dbReference type="SMART" id="SM01134">
    <property type="entry name" value="DeoRC"/>
    <property type="match status" value="1"/>
</dbReference>
<dbReference type="InterPro" id="IPR036390">
    <property type="entry name" value="WH_DNA-bd_sf"/>
</dbReference>
<comment type="caution">
    <text evidence="6">The sequence shown here is derived from an EMBL/GenBank/DDBJ whole genome shotgun (WGS) entry which is preliminary data.</text>
</comment>
<keyword evidence="2" id="KW-0805">Transcription regulation</keyword>
<dbReference type="EMBL" id="JAULRT010000035">
    <property type="protein sequence ID" value="MDO3381541.1"/>
    <property type="molecule type" value="Genomic_DNA"/>
</dbReference>
<dbReference type="GO" id="GO:0003677">
    <property type="term" value="F:DNA binding"/>
    <property type="evidence" value="ECO:0007669"/>
    <property type="project" value="UniProtKB-KW"/>
</dbReference>
<dbReference type="InterPro" id="IPR014036">
    <property type="entry name" value="DeoR-like_C"/>
</dbReference>
<dbReference type="InterPro" id="IPR001034">
    <property type="entry name" value="DeoR_HTH"/>
</dbReference>
<evidence type="ECO:0000256" key="2">
    <source>
        <dbReference type="ARBA" id="ARBA00023015"/>
    </source>
</evidence>